<feature type="transmembrane region" description="Helical" evidence="3">
    <location>
        <begin position="366"/>
        <end position="385"/>
    </location>
</feature>
<dbReference type="PANTHER" id="PTHR45757:SF18">
    <property type="entry name" value="MAJOR FACILITATOR SUPERFAMILY (MFS) PROFILE DOMAIN-CONTAINING PROTEIN"/>
    <property type="match status" value="1"/>
</dbReference>
<protein>
    <recommendedName>
        <fullName evidence="4">Major facilitator superfamily (MFS) profile domain-containing protein</fullName>
    </recommendedName>
</protein>
<feature type="transmembrane region" description="Helical" evidence="3">
    <location>
        <begin position="428"/>
        <end position="448"/>
    </location>
</feature>
<dbReference type="PROSITE" id="PS50850">
    <property type="entry name" value="MFS"/>
    <property type="match status" value="1"/>
</dbReference>
<evidence type="ECO:0000256" key="1">
    <source>
        <dbReference type="ARBA" id="ARBA00004141"/>
    </source>
</evidence>
<dbReference type="Gene3D" id="1.20.1250.20">
    <property type="entry name" value="MFS general substrate transporter like domains"/>
    <property type="match status" value="2"/>
</dbReference>
<evidence type="ECO:0000259" key="4">
    <source>
        <dbReference type="PROSITE" id="PS50850"/>
    </source>
</evidence>
<feature type="transmembrane region" description="Helical" evidence="3">
    <location>
        <begin position="500"/>
        <end position="521"/>
    </location>
</feature>
<sequence length="679" mass="76088">MFGHICLRAEECGSDGQSVHAMAKNIYLMLTEGQHPPGATNFHHLKHHFEPHTWFCDVAKHIDDYFVIHYSHNIDENVGQFKKLFEISGVPETYADQTLKRMQTESTHSDRNDTMYEMMLDEIYSNQETLSYIVASYYYDYKLLKIPFPKGDFASPASTTAELVSSQRFACFGRTRLLILILATFYLSTLQSSVIAYNATFVVMMDITSSPLYHGNLTFQEIEQIDWASSDLSMSDRRFRYDMLQKGLSFAGAYGGALIGTQPLTLITVRYGAHKVMTIIGILATVSVALTPICVSTSFWLFVVVRVVAGLSLSNLFPVAAMIVNQWASNLEKGLFVAVLSGYVELSPLITMPLAGIVATGVSWPAVFYFHAILSGLFTTLWVFFYRDQPKSHPFVGKDEYAKVSEGKPADLQGKSAEVPIVRILKSIVIWAVWIAVIGNFFVIQFSITFAPMYLAYVLQYSALESGFITMIPLFLLLLIKFITGIISDRMKSISEVGKMRLFSSLSLLGSGIFFILVSYFPPGYHIGDVVLIVIPVALLGFQSGGYPKCIVMVARQHSAWVMSIVQMLAVSTLIVGSFVVPAMTRENTFEQWRNVFTLYAALMVLCNTIFVCFARADPCKWTFDVAIGQDQVRAVEEAEREVRRMCSEEILPNQPPINDHQNQATKRKSSQENSISNV</sequence>
<dbReference type="WBParaSite" id="MBELARI_LOCUS10987">
    <property type="protein sequence ID" value="MBELARI_LOCUS10987"/>
    <property type="gene ID" value="MBELARI_LOCUS10987"/>
</dbReference>
<feature type="domain" description="Major facilitator superfamily (MFS) profile" evidence="4">
    <location>
        <begin position="177"/>
        <end position="619"/>
    </location>
</feature>
<dbReference type="InterPro" id="IPR036259">
    <property type="entry name" value="MFS_trans_sf"/>
</dbReference>
<dbReference type="InterPro" id="IPR011701">
    <property type="entry name" value="MFS"/>
</dbReference>
<feature type="transmembrane region" description="Helical" evidence="3">
    <location>
        <begin position="527"/>
        <end position="548"/>
    </location>
</feature>
<name>A0AAF3EAP9_9BILA</name>
<dbReference type="Pfam" id="PF03567">
    <property type="entry name" value="Sulfotransfer_2"/>
    <property type="match status" value="1"/>
</dbReference>
<dbReference type="PANTHER" id="PTHR45757">
    <property type="entry name" value="PROTEIN CBG23364-RELATED"/>
    <property type="match status" value="1"/>
</dbReference>
<evidence type="ECO:0000313" key="5">
    <source>
        <dbReference type="Proteomes" id="UP000887575"/>
    </source>
</evidence>
<evidence type="ECO:0000256" key="3">
    <source>
        <dbReference type="SAM" id="Phobius"/>
    </source>
</evidence>
<evidence type="ECO:0000313" key="6">
    <source>
        <dbReference type="WBParaSite" id="MBELARI_LOCUS10987"/>
    </source>
</evidence>
<dbReference type="GO" id="GO:0022857">
    <property type="term" value="F:transmembrane transporter activity"/>
    <property type="evidence" value="ECO:0007669"/>
    <property type="project" value="InterPro"/>
</dbReference>
<dbReference type="InterPro" id="IPR020846">
    <property type="entry name" value="MFS_dom"/>
</dbReference>
<dbReference type="AlphaFoldDB" id="A0AAF3EAP9"/>
<dbReference type="Proteomes" id="UP000887575">
    <property type="component" value="Unassembled WGS sequence"/>
</dbReference>
<feature type="transmembrane region" description="Helical" evidence="3">
    <location>
        <begin position="468"/>
        <end position="488"/>
    </location>
</feature>
<feature type="transmembrane region" description="Helical" evidence="3">
    <location>
        <begin position="299"/>
        <end position="323"/>
    </location>
</feature>
<accession>A0AAF3EAP9</accession>
<comment type="subcellular location">
    <subcellularLocation>
        <location evidence="1">Membrane</location>
        <topology evidence="1">Multi-pass membrane protein</topology>
    </subcellularLocation>
</comment>
<feature type="transmembrane region" description="Helical" evidence="3">
    <location>
        <begin position="335"/>
        <end position="360"/>
    </location>
</feature>
<keyword evidence="5" id="KW-1185">Reference proteome</keyword>
<evidence type="ECO:0000256" key="2">
    <source>
        <dbReference type="SAM" id="MobiDB-lite"/>
    </source>
</evidence>
<feature type="transmembrane region" description="Helical" evidence="3">
    <location>
        <begin position="596"/>
        <end position="615"/>
    </location>
</feature>
<feature type="region of interest" description="Disordered" evidence="2">
    <location>
        <begin position="652"/>
        <end position="679"/>
    </location>
</feature>
<organism evidence="5 6">
    <name type="scientific">Mesorhabditis belari</name>
    <dbReference type="NCBI Taxonomy" id="2138241"/>
    <lineage>
        <taxon>Eukaryota</taxon>
        <taxon>Metazoa</taxon>
        <taxon>Ecdysozoa</taxon>
        <taxon>Nematoda</taxon>
        <taxon>Chromadorea</taxon>
        <taxon>Rhabditida</taxon>
        <taxon>Rhabditina</taxon>
        <taxon>Rhabditomorpha</taxon>
        <taxon>Rhabditoidea</taxon>
        <taxon>Rhabditidae</taxon>
        <taxon>Mesorhabditinae</taxon>
        <taxon>Mesorhabditis</taxon>
    </lineage>
</organism>
<keyword evidence="3" id="KW-0472">Membrane</keyword>
<keyword evidence="3" id="KW-0812">Transmembrane</keyword>
<reference evidence="6" key="1">
    <citation type="submission" date="2024-02" db="UniProtKB">
        <authorList>
            <consortium name="WormBaseParasite"/>
        </authorList>
    </citation>
    <scope>IDENTIFICATION</scope>
</reference>
<feature type="transmembrane region" description="Helical" evidence="3">
    <location>
        <begin position="276"/>
        <end position="293"/>
    </location>
</feature>
<feature type="transmembrane region" description="Helical" evidence="3">
    <location>
        <begin position="560"/>
        <end position="584"/>
    </location>
</feature>
<dbReference type="GO" id="GO:0016020">
    <property type="term" value="C:membrane"/>
    <property type="evidence" value="ECO:0007669"/>
    <property type="project" value="UniProtKB-SubCell"/>
</dbReference>
<dbReference type="SUPFAM" id="SSF103473">
    <property type="entry name" value="MFS general substrate transporter"/>
    <property type="match status" value="1"/>
</dbReference>
<feature type="transmembrane region" description="Helical" evidence="3">
    <location>
        <begin position="248"/>
        <end position="269"/>
    </location>
</feature>
<proteinExistence type="predicted"/>
<keyword evidence="3" id="KW-1133">Transmembrane helix</keyword>
<dbReference type="Pfam" id="PF07690">
    <property type="entry name" value="MFS_1"/>
    <property type="match status" value="1"/>
</dbReference>
<dbReference type="GO" id="GO:0008146">
    <property type="term" value="F:sulfotransferase activity"/>
    <property type="evidence" value="ECO:0007669"/>
    <property type="project" value="InterPro"/>
</dbReference>
<dbReference type="InterPro" id="IPR005331">
    <property type="entry name" value="Sulfotransferase"/>
</dbReference>
<feature type="transmembrane region" description="Helical" evidence="3">
    <location>
        <begin position="177"/>
        <end position="197"/>
    </location>
</feature>